<sequence>MNPTRQNPTNSENDPPSASAPRTTKHRNRGPHGPNDPLTAQQLACTPSHLIRSLDTRR</sequence>
<gene>
    <name evidence="2" type="ORF">PAXINDRAFT_22226</name>
</gene>
<dbReference type="HOGENOM" id="CLU_2979713_0_0_1"/>
<dbReference type="AlphaFoldDB" id="A0A0C9TB34"/>
<feature type="region of interest" description="Disordered" evidence="1">
    <location>
        <begin position="1"/>
        <end position="58"/>
    </location>
</feature>
<organism evidence="2 3">
    <name type="scientific">Paxillus involutus ATCC 200175</name>
    <dbReference type="NCBI Taxonomy" id="664439"/>
    <lineage>
        <taxon>Eukaryota</taxon>
        <taxon>Fungi</taxon>
        <taxon>Dikarya</taxon>
        <taxon>Basidiomycota</taxon>
        <taxon>Agaricomycotina</taxon>
        <taxon>Agaricomycetes</taxon>
        <taxon>Agaricomycetidae</taxon>
        <taxon>Boletales</taxon>
        <taxon>Paxilineae</taxon>
        <taxon>Paxillaceae</taxon>
        <taxon>Paxillus</taxon>
    </lineage>
</organism>
<proteinExistence type="predicted"/>
<evidence type="ECO:0000256" key="1">
    <source>
        <dbReference type="SAM" id="MobiDB-lite"/>
    </source>
</evidence>
<name>A0A0C9TB34_PAXIN</name>
<dbReference type="Proteomes" id="UP000053647">
    <property type="component" value="Unassembled WGS sequence"/>
</dbReference>
<feature type="compositionally biased region" description="Polar residues" evidence="1">
    <location>
        <begin position="1"/>
        <end position="22"/>
    </location>
</feature>
<evidence type="ECO:0000313" key="3">
    <source>
        <dbReference type="Proteomes" id="UP000053647"/>
    </source>
</evidence>
<protein>
    <submittedName>
        <fullName evidence="2">Uncharacterized protein</fullName>
    </submittedName>
</protein>
<reference evidence="3" key="2">
    <citation type="submission" date="2015-01" db="EMBL/GenBank/DDBJ databases">
        <title>Evolutionary Origins and Diversification of the Mycorrhizal Mutualists.</title>
        <authorList>
            <consortium name="DOE Joint Genome Institute"/>
            <consortium name="Mycorrhizal Genomics Consortium"/>
            <person name="Kohler A."/>
            <person name="Kuo A."/>
            <person name="Nagy L.G."/>
            <person name="Floudas D."/>
            <person name="Copeland A."/>
            <person name="Barry K.W."/>
            <person name="Cichocki N."/>
            <person name="Veneault-Fourrey C."/>
            <person name="LaButti K."/>
            <person name="Lindquist E.A."/>
            <person name="Lipzen A."/>
            <person name="Lundell T."/>
            <person name="Morin E."/>
            <person name="Murat C."/>
            <person name="Riley R."/>
            <person name="Ohm R."/>
            <person name="Sun H."/>
            <person name="Tunlid A."/>
            <person name="Henrissat B."/>
            <person name="Grigoriev I.V."/>
            <person name="Hibbett D.S."/>
            <person name="Martin F."/>
        </authorList>
    </citation>
    <scope>NUCLEOTIDE SEQUENCE [LARGE SCALE GENOMIC DNA]</scope>
    <source>
        <strain evidence="3">ATCC 200175</strain>
    </source>
</reference>
<dbReference type="EMBL" id="KN821789">
    <property type="protein sequence ID" value="KIJ04486.1"/>
    <property type="molecule type" value="Genomic_DNA"/>
</dbReference>
<accession>A0A0C9TB34</accession>
<keyword evidence="3" id="KW-1185">Reference proteome</keyword>
<evidence type="ECO:0000313" key="2">
    <source>
        <dbReference type="EMBL" id="KIJ04486.1"/>
    </source>
</evidence>
<reference evidence="2 3" key="1">
    <citation type="submission" date="2014-06" db="EMBL/GenBank/DDBJ databases">
        <authorList>
            <consortium name="DOE Joint Genome Institute"/>
            <person name="Kuo A."/>
            <person name="Kohler A."/>
            <person name="Nagy L.G."/>
            <person name="Floudas D."/>
            <person name="Copeland A."/>
            <person name="Barry K.W."/>
            <person name="Cichocki N."/>
            <person name="Veneault-Fourrey C."/>
            <person name="LaButti K."/>
            <person name="Lindquist E.A."/>
            <person name="Lipzen A."/>
            <person name="Lundell T."/>
            <person name="Morin E."/>
            <person name="Murat C."/>
            <person name="Sun H."/>
            <person name="Tunlid A."/>
            <person name="Henrissat B."/>
            <person name="Grigoriev I.V."/>
            <person name="Hibbett D.S."/>
            <person name="Martin F."/>
            <person name="Nordberg H.P."/>
            <person name="Cantor M.N."/>
            <person name="Hua S.X."/>
        </authorList>
    </citation>
    <scope>NUCLEOTIDE SEQUENCE [LARGE SCALE GENOMIC DNA]</scope>
    <source>
        <strain evidence="2 3">ATCC 200175</strain>
    </source>
</reference>